<keyword evidence="1" id="KW-0732">Signal</keyword>
<feature type="signal peptide" evidence="1">
    <location>
        <begin position="1"/>
        <end position="21"/>
    </location>
</feature>
<feature type="chain" id="PRO_5027739761" evidence="1">
    <location>
        <begin position="22"/>
        <end position="166"/>
    </location>
</feature>
<evidence type="ECO:0000313" key="3">
    <source>
        <dbReference type="RefSeq" id="XP_035542992.1"/>
    </source>
</evidence>
<keyword evidence="2" id="KW-1185">Reference proteome</keyword>
<dbReference type="GeneID" id="118346091"/>
<dbReference type="KEGG" id="jre:118346091"/>
<gene>
    <name evidence="3" type="primary">LOC118346091</name>
</gene>
<proteinExistence type="predicted"/>
<protein>
    <submittedName>
        <fullName evidence="3">Uncharacterized protein LOC118346091</fullName>
    </submittedName>
</protein>
<dbReference type="InParanoid" id="A0A6P9EJS5"/>
<evidence type="ECO:0000313" key="2">
    <source>
        <dbReference type="Proteomes" id="UP000235220"/>
    </source>
</evidence>
<organism evidence="2 3">
    <name type="scientific">Juglans regia</name>
    <name type="common">English walnut</name>
    <dbReference type="NCBI Taxonomy" id="51240"/>
    <lineage>
        <taxon>Eukaryota</taxon>
        <taxon>Viridiplantae</taxon>
        <taxon>Streptophyta</taxon>
        <taxon>Embryophyta</taxon>
        <taxon>Tracheophyta</taxon>
        <taxon>Spermatophyta</taxon>
        <taxon>Magnoliopsida</taxon>
        <taxon>eudicotyledons</taxon>
        <taxon>Gunneridae</taxon>
        <taxon>Pentapetalae</taxon>
        <taxon>rosids</taxon>
        <taxon>fabids</taxon>
        <taxon>Fagales</taxon>
        <taxon>Juglandaceae</taxon>
        <taxon>Juglans</taxon>
    </lineage>
</organism>
<dbReference type="AlphaFoldDB" id="A0A6P9EJS5"/>
<accession>A0A6P9EJS5</accession>
<sequence length="166" mass="18100">MTIMTTLIIFWISGRLEVVASSHKSWFLGAESVSASKSVALLAPTYFLVENCNAWDIVRIPRKVALAQASTLPLTCQNSSTASLHACHGPCLDTHEVSNKATSCAQPNALPSMRMPSEVSDCAQPSARTPMQHQRKTPCCAHQQAHAWHHAMPISRPCTTPCRAHQ</sequence>
<evidence type="ECO:0000256" key="1">
    <source>
        <dbReference type="SAM" id="SignalP"/>
    </source>
</evidence>
<name>A0A6P9EJS5_JUGRE</name>
<dbReference type="Proteomes" id="UP000235220">
    <property type="component" value="Unplaced"/>
</dbReference>
<dbReference type="RefSeq" id="XP_035542992.1">
    <property type="nucleotide sequence ID" value="XM_035687099.1"/>
</dbReference>
<reference evidence="3" key="1">
    <citation type="submission" date="2025-08" db="UniProtKB">
        <authorList>
            <consortium name="RefSeq"/>
        </authorList>
    </citation>
    <scope>IDENTIFICATION</scope>
    <source>
        <tissue evidence="3">Leaves</tissue>
    </source>
</reference>